<feature type="transmembrane region" description="Helical" evidence="1">
    <location>
        <begin position="380"/>
        <end position="399"/>
    </location>
</feature>
<feature type="transmembrane region" description="Helical" evidence="1">
    <location>
        <begin position="276"/>
        <end position="294"/>
    </location>
</feature>
<dbReference type="EMBL" id="CP063145">
    <property type="protein sequence ID" value="QOR74064.1"/>
    <property type="molecule type" value="Genomic_DNA"/>
</dbReference>
<proteinExistence type="predicted"/>
<accession>A0A7M1T4I6</accession>
<gene>
    <name evidence="2" type="ORF">IMZ16_01040</name>
</gene>
<dbReference type="RefSeq" id="WP_193440135.1">
    <property type="nucleotide sequence ID" value="NZ_CP063145.1"/>
</dbReference>
<organism evidence="2 3">
    <name type="scientific">Cruoricaptor ignavus</name>
    <dbReference type="NCBI Taxonomy" id="1118202"/>
    <lineage>
        <taxon>Bacteria</taxon>
        <taxon>Pseudomonadati</taxon>
        <taxon>Bacteroidota</taxon>
        <taxon>Flavobacteriia</taxon>
        <taxon>Flavobacteriales</taxon>
        <taxon>Weeksellaceae</taxon>
        <taxon>Cruoricaptor</taxon>
    </lineage>
</organism>
<feature type="transmembrane region" description="Helical" evidence="1">
    <location>
        <begin position="104"/>
        <end position="124"/>
    </location>
</feature>
<protein>
    <submittedName>
        <fullName evidence="2">Uncharacterized protein</fullName>
    </submittedName>
</protein>
<reference evidence="2 3" key="1">
    <citation type="submission" date="2020-10" db="EMBL/GenBank/DDBJ databases">
        <title>Complete genome of Cruoricapor ignavus strain M1214 isolated from the blood culture of a febrile patient.</title>
        <authorList>
            <person name="Guglielmino C.J.D."/>
        </authorList>
    </citation>
    <scope>NUCLEOTIDE SEQUENCE [LARGE SCALE GENOMIC DNA]</scope>
    <source>
        <strain evidence="2 3">M1214</strain>
    </source>
</reference>
<keyword evidence="1" id="KW-1133">Transmembrane helix</keyword>
<evidence type="ECO:0000313" key="3">
    <source>
        <dbReference type="Proteomes" id="UP000593605"/>
    </source>
</evidence>
<feature type="transmembrane region" description="Helical" evidence="1">
    <location>
        <begin position="12"/>
        <end position="36"/>
    </location>
</feature>
<feature type="transmembrane region" description="Helical" evidence="1">
    <location>
        <begin position="211"/>
        <end position="230"/>
    </location>
</feature>
<dbReference type="AlphaFoldDB" id="A0A7M1T4I6"/>
<feature type="transmembrane region" description="Helical" evidence="1">
    <location>
        <begin position="314"/>
        <end position="337"/>
    </location>
</feature>
<feature type="transmembrane region" description="Helical" evidence="1">
    <location>
        <begin position="349"/>
        <end position="374"/>
    </location>
</feature>
<feature type="transmembrane region" description="Helical" evidence="1">
    <location>
        <begin position="136"/>
        <end position="157"/>
    </location>
</feature>
<feature type="transmembrane region" description="Helical" evidence="1">
    <location>
        <begin position="177"/>
        <end position="199"/>
    </location>
</feature>
<keyword evidence="1" id="KW-0472">Membrane</keyword>
<evidence type="ECO:0000313" key="2">
    <source>
        <dbReference type="EMBL" id="QOR74064.1"/>
    </source>
</evidence>
<sequence length="405" mass="46703">MKNLAFWLKFSVFNLFLVAVLGVLMRYKIAFSLPWLDQKFLQETHSHFAFYGWITACIYVLIVRYLQRTQPNLPTEKYKFLLVVNMITSFGMLVTFLYNGYFWLSIIFSAVALLTSFVFFFFLIKDLKGVRENSRIWFLAGVFFAVLSSLGVFYLSYMKMGGSISQDFYLASTYYYLHYQYNGFFNFSCIGFLLFSLREAGAKISDRDNKLIFWLMFFGCLIGFGLSVLWMKLPVWIFILIVAATISQTVSSVKLYQTVKTHWPKIVLSWSPMQRFVLLFAGFAFMVKIVLQLGSNIPAVSQFAFGFRNVVIAYLHLILLMCISTFLLSQVLATNYFKINKPLLTGLKLFLLGIFLNEAILGFMGVFSIKYISIPYSAEMLLGVSVLMLIAIFIVFIQLKPKQPN</sequence>
<feature type="transmembrane region" description="Helical" evidence="1">
    <location>
        <begin position="48"/>
        <end position="66"/>
    </location>
</feature>
<name>A0A7M1T4I6_9FLAO</name>
<feature type="transmembrane region" description="Helical" evidence="1">
    <location>
        <begin position="78"/>
        <end position="98"/>
    </location>
</feature>
<dbReference type="Proteomes" id="UP000593605">
    <property type="component" value="Chromosome"/>
</dbReference>
<feature type="transmembrane region" description="Helical" evidence="1">
    <location>
        <begin position="236"/>
        <end position="256"/>
    </location>
</feature>
<keyword evidence="1" id="KW-0812">Transmembrane</keyword>
<dbReference type="KEGG" id="civ:IMZ16_01040"/>
<evidence type="ECO:0000256" key="1">
    <source>
        <dbReference type="SAM" id="Phobius"/>
    </source>
</evidence>